<dbReference type="PRINTS" id="PR00313">
    <property type="entry name" value="CABNDNGRPT"/>
</dbReference>
<accession>A0A1G6P026</accession>
<comment type="similarity">
    <text evidence="2">Belongs to the glycosyl hydrolase 16 family.</text>
</comment>
<dbReference type="GO" id="GO:0005975">
    <property type="term" value="P:carbohydrate metabolic process"/>
    <property type="evidence" value="ECO:0007669"/>
    <property type="project" value="InterPro"/>
</dbReference>
<dbReference type="SUPFAM" id="SSF49899">
    <property type="entry name" value="Concanavalin A-like lectins/glucanases"/>
    <property type="match status" value="1"/>
</dbReference>
<dbReference type="InterPro" id="IPR018511">
    <property type="entry name" value="Hemolysin-typ_Ca-bd_CS"/>
</dbReference>
<keyword evidence="6" id="KW-1185">Reference proteome</keyword>
<dbReference type="InterPro" id="IPR031768">
    <property type="entry name" value="CBM60_xylan-bd"/>
</dbReference>
<evidence type="ECO:0000259" key="4">
    <source>
        <dbReference type="PROSITE" id="PS51762"/>
    </source>
</evidence>
<dbReference type="Pfam" id="PF00353">
    <property type="entry name" value="HemolysinCabind"/>
    <property type="match status" value="2"/>
</dbReference>
<sequence>MSVITGTSAKDTIQGTAGSDTITGGAGADLLTGGAGADLFAFKKGDGADTITDFKLGTDRLSLSSGTYKPWIYETSVNGVWGTSLVYNASRMDTVFLPKMTGLKIDWLLDPKLAPSPTLSATQSLTTQSLTTTATVAPAFAPVALTAGSGSDSLVLKITQDAWNGSAQYVVKVDGVQIGGTFTASALHGSGQYDTLTLKGNWVVGTHKVEVTFLNDGWGGTADTDRNLYVEGATYNGKAVQSSALDLTKVLQQSFSFVEEPPLSAFVPVHLTAGTGPDTLVLKLSQDAWQGSAQYIVKVDGVQVGGTFTASALHSSGQSDTLTLKGDWAVGTHKVEVTFLNDGWGGTADTDRNLYIDSASYNGKAIDGSTLALTKLLQQNFTFVDQPPPSAFIPVNLTVGSGTDHLVLKISQDAWAGSAQYTVTVDGVKFGGTFTASALHSSGQYDTLTLKGDWSAGTHKVEVNFLNDGWGGSASTDRNLYVDGAIYNGKTVDASSLSLGRTGIQAFNFVEQPSFAPVNLTAGTGTDSLVLKLSQQAWSGSAQYTVKVDGTQIGGTFTASALYGSGQFDTLTLKGDWVAGTHQVEVNFLNDGWGGSLAADRNLYLDSATYNGKAVAESQLDLTATGIKSFSFFEAPPPSANLTLTGTADADTLTGKLGADTIMGGAGNDTITGDLGDDQLTGGSGADVFKFTPGDGQDVITDFKVGEDRLSFATDGTYVAWGETVTKGGVTGTLIHYGTSEGDGVFLAGVTGAAMNTLVDPNWSYAPLTGSGEFGGLVFQDEFSGTRVDSTKWPISYGNATYWNGAFRWDSSEVSVGNGALNIGVSKQADGIWTTGGISTTPNQWNPGFSFMYGKVEIMAKVSEEVWGAGPCFLLWPSADGVWPPEVDILETPKGGGMFTEHWADANGGDVFVTHSFELDLTQWHVYGLEWTPDRLTMTVDGQVMKTYTDNIPHQMMTVGLQGHVGAASETWYGGSPNDTGVNHLDISVDFVRVYDWLG</sequence>
<protein>
    <submittedName>
        <fullName evidence="5">Hemolysin-type calcium-binding repeat-containing protein</fullName>
    </submittedName>
</protein>
<dbReference type="RefSeq" id="WP_281201032.1">
    <property type="nucleotide sequence ID" value="NZ_FMZX01000002.1"/>
</dbReference>
<dbReference type="PANTHER" id="PTHR38340">
    <property type="entry name" value="S-LAYER PROTEIN"/>
    <property type="match status" value="1"/>
</dbReference>
<dbReference type="CDD" id="cd08023">
    <property type="entry name" value="GH16_laminarinase_like"/>
    <property type="match status" value="1"/>
</dbReference>
<dbReference type="InterPro" id="IPR050557">
    <property type="entry name" value="RTX_toxin/Mannuronan_C5-epim"/>
</dbReference>
<evidence type="ECO:0000313" key="6">
    <source>
        <dbReference type="Proteomes" id="UP000198925"/>
    </source>
</evidence>
<dbReference type="Gene3D" id="2.150.10.10">
    <property type="entry name" value="Serralysin-like metalloprotease, C-terminal"/>
    <property type="match status" value="2"/>
</dbReference>
<dbReference type="Proteomes" id="UP000198925">
    <property type="component" value="Unassembled WGS sequence"/>
</dbReference>
<dbReference type="PANTHER" id="PTHR38340:SF1">
    <property type="entry name" value="S-LAYER PROTEIN"/>
    <property type="match status" value="1"/>
</dbReference>
<name>A0A1G6P026_9PROT</name>
<evidence type="ECO:0000256" key="2">
    <source>
        <dbReference type="ARBA" id="ARBA00006865"/>
    </source>
</evidence>
<dbReference type="GO" id="GO:0005576">
    <property type="term" value="C:extracellular region"/>
    <property type="evidence" value="ECO:0007669"/>
    <property type="project" value="UniProtKB-SubCell"/>
</dbReference>
<reference evidence="5 6" key="1">
    <citation type="submission" date="2016-10" db="EMBL/GenBank/DDBJ databases">
        <authorList>
            <person name="de Groot N.N."/>
        </authorList>
    </citation>
    <scope>NUCLEOTIDE SEQUENCE [LARGE SCALE GENOMIC DNA]</scope>
    <source>
        <strain evidence="5 6">CPCC 100156</strain>
    </source>
</reference>
<dbReference type="AlphaFoldDB" id="A0A1G6P026"/>
<dbReference type="GO" id="GO:0004553">
    <property type="term" value="F:hydrolase activity, hydrolyzing O-glycosyl compounds"/>
    <property type="evidence" value="ECO:0007669"/>
    <property type="project" value="InterPro"/>
</dbReference>
<keyword evidence="3" id="KW-0964">Secreted</keyword>
<dbReference type="SUPFAM" id="SSF51120">
    <property type="entry name" value="beta-Roll"/>
    <property type="match status" value="2"/>
</dbReference>
<evidence type="ECO:0000256" key="3">
    <source>
        <dbReference type="ARBA" id="ARBA00022525"/>
    </source>
</evidence>
<dbReference type="InterPro" id="IPR000757">
    <property type="entry name" value="Beta-glucanase-like"/>
</dbReference>
<gene>
    <name evidence="5" type="ORF">SAMN04487779_1002194</name>
</gene>
<dbReference type="InterPro" id="IPR013320">
    <property type="entry name" value="ConA-like_dom_sf"/>
</dbReference>
<dbReference type="STRING" id="938405.SAMN02927895_02811"/>
<dbReference type="EMBL" id="FMZX01000002">
    <property type="protein sequence ID" value="SDC72797.1"/>
    <property type="molecule type" value="Genomic_DNA"/>
</dbReference>
<proteinExistence type="inferred from homology"/>
<dbReference type="PROSITE" id="PS00330">
    <property type="entry name" value="HEMOLYSIN_CALCIUM"/>
    <property type="match status" value="3"/>
</dbReference>
<dbReference type="Gene3D" id="2.60.120.200">
    <property type="match status" value="1"/>
</dbReference>
<dbReference type="InterPro" id="IPR011049">
    <property type="entry name" value="Serralysin-like_metalloprot_C"/>
</dbReference>
<organism evidence="5 6">
    <name type="scientific">Belnapia rosea</name>
    <dbReference type="NCBI Taxonomy" id="938405"/>
    <lineage>
        <taxon>Bacteria</taxon>
        <taxon>Pseudomonadati</taxon>
        <taxon>Pseudomonadota</taxon>
        <taxon>Alphaproteobacteria</taxon>
        <taxon>Acetobacterales</taxon>
        <taxon>Roseomonadaceae</taxon>
        <taxon>Belnapia</taxon>
    </lineage>
</organism>
<evidence type="ECO:0000256" key="1">
    <source>
        <dbReference type="ARBA" id="ARBA00004613"/>
    </source>
</evidence>
<evidence type="ECO:0000313" key="5">
    <source>
        <dbReference type="EMBL" id="SDC72797.1"/>
    </source>
</evidence>
<dbReference type="InterPro" id="IPR001343">
    <property type="entry name" value="Hemolysn_Ca-bd"/>
</dbReference>
<dbReference type="GO" id="GO:0005509">
    <property type="term" value="F:calcium ion binding"/>
    <property type="evidence" value="ECO:0007669"/>
    <property type="project" value="InterPro"/>
</dbReference>
<feature type="domain" description="GH16" evidence="4">
    <location>
        <begin position="761"/>
        <end position="999"/>
    </location>
</feature>
<dbReference type="Pfam" id="PF16841">
    <property type="entry name" value="CBM60"/>
    <property type="match status" value="4"/>
</dbReference>
<comment type="subcellular location">
    <subcellularLocation>
        <location evidence="1">Secreted</location>
    </subcellularLocation>
</comment>
<dbReference type="Gene3D" id="2.60.60.40">
    <property type="match status" value="3"/>
</dbReference>
<dbReference type="Pfam" id="PF00722">
    <property type="entry name" value="Glyco_hydro_16"/>
    <property type="match status" value="1"/>
</dbReference>
<dbReference type="PROSITE" id="PS51762">
    <property type="entry name" value="GH16_2"/>
    <property type="match status" value="1"/>
</dbReference>